<dbReference type="Pfam" id="PF00566">
    <property type="entry name" value="RabGAP-TBC"/>
    <property type="match status" value="1"/>
</dbReference>
<protein>
    <submittedName>
        <fullName evidence="3">Rab-GTPase-TBC domain-containing protein</fullName>
    </submittedName>
</protein>
<dbReference type="Gene3D" id="1.10.472.80">
    <property type="entry name" value="Ypt/Rab-GAP domain of gyp1p, domain 3"/>
    <property type="match status" value="1"/>
</dbReference>
<dbReference type="InterPro" id="IPR000195">
    <property type="entry name" value="Rab-GAP-TBC_dom"/>
</dbReference>
<dbReference type="EMBL" id="CP031043">
    <property type="protein sequence ID" value="QDZ23449.1"/>
    <property type="molecule type" value="Genomic_DNA"/>
</dbReference>
<evidence type="ECO:0000259" key="2">
    <source>
        <dbReference type="PROSITE" id="PS50086"/>
    </source>
</evidence>
<dbReference type="OrthoDB" id="294251at2759"/>
<name>A0A5B8MS78_9CHLO</name>
<dbReference type="GO" id="GO:0005096">
    <property type="term" value="F:GTPase activator activity"/>
    <property type="evidence" value="ECO:0007669"/>
    <property type="project" value="TreeGrafter"/>
</dbReference>
<dbReference type="Gene3D" id="1.10.10.750">
    <property type="entry name" value="Ypt/Rab-GAP domain of gyp1p, domain 1"/>
    <property type="match status" value="1"/>
</dbReference>
<dbReference type="AlphaFoldDB" id="A0A5B8MS78"/>
<dbReference type="PANTHER" id="PTHR47219">
    <property type="entry name" value="RAB GTPASE-ACTIVATING PROTEIN 1-LIKE"/>
    <property type="match status" value="1"/>
</dbReference>
<dbReference type="Proteomes" id="UP000316726">
    <property type="component" value="Chromosome 10"/>
</dbReference>
<feature type="domain" description="Rab-GAP TBC" evidence="2">
    <location>
        <begin position="251"/>
        <end position="479"/>
    </location>
</feature>
<sequence>MVAQDLTGQDVNIVSFFDAWHTSMADVSKLRRKRSSDAAGLSELEWKEWDNIDLDDDSKDPAAVAEAAAKAKVSEGAATIKELALNDGNTATVGLAVLAMFDYSRGWSDTWEEVALDKRGERADLEASTSESVCQEVISDILDDVILRSHHEERNKKRLRHGCGDFYSSALTAPCSFFFWNLKSLFQSSAVSRSYKKELHKKSKRQQIKEWRKRKMEKKQKESTEIWLTKILPNWYTLKDDPWVKLSWKQGLPPAVRGLVWPLALGNTLRITEELYSYYISQASLEIDREKMIASFEASTKQILDESVSSDVYIRRLRTATKMAMGKQEAMLQIEQDIHRTFSSLKLFKPGSDLYGHLRTVLGAYVIHRPDVGYVQGMSYLAGMFLLYMDPPEAFMCLCNLLTRHFFLAFLSADTDHVYNMFRLFSSWLQTSMSGLAKHFEAIHLGPELYLLNWAFTMYAKILPLDMACLVWDNYMLEGELTIFKTALALLKMHKTQLLTCSFDQAIKLLLQPPEDLDPDVFLKTINNIQVPERIAETFDSMERKYYAPKLEIGGTPNGKNGRSPARLRVPSSPASFQRNM</sequence>
<reference evidence="3 4" key="1">
    <citation type="submission" date="2018-07" db="EMBL/GenBank/DDBJ databases">
        <title>The complete nuclear genome of the prasinophyte Chloropicon primus (CCMP1205).</title>
        <authorList>
            <person name="Pombert J.-F."/>
            <person name="Otis C."/>
            <person name="Turmel M."/>
            <person name="Lemieux C."/>
        </authorList>
    </citation>
    <scope>NUCLEOTIDE SEQUENCE [LARGE SCALE GENOMIC DNA]</scope>
    <source>
        <strain evidence="3 4">CCMP1205</strain>
    </source>
</reference>
<feature type="region of interest" description="Disordered" evidence="1">
    <location>
        <begin position="554"/>
        <end position="581"/>
    </location>
</feature>
<dbReference type="SUPFAM" id="SSF47923">
    <property type="entry name" value="Ypt/Rab-GAP domain of gyp1p"/>
    <property type="match status" value="2"/>
</dbReference>
<evidence type="ECO:0000313" key="3">
    <source>
        <dbReference type="EMBL" id="QDZ23449.1"/>
    </source>
</evidence>
<evidence type="ECO:0000256" key="1">
    <source>
        <dbReference type="SAM" id="MobiDB-lite"/>
    </source>
</evidence>
<dbReference type="SMART" id="SM00164">
    <property type="entry name" value="TBC"/>
    <property type="match status" value="1"/>
</dbReference>
<dbReference type="InterPro" id="IPR050302">
    <property type="entry name" value="Rab_GAP_TBC_domain"/>
</dbReference>
<dbReference type="PANTHER" id="PTHR47219:SF15">
    <property type="entry name" value="TBC1 DOMAIN FAMILY MEMBER 12 ISOFORM X1"/>
    <property type="match status" value="1"/>
</dbReference>
<accession>A0A5B8MS78</accession>
<organism evidence="3 4">
    <name type="scientific">Chloropicon primus</name>
    <dbReference type="NCBI Taxonomy" id="1764295"/>
    <lineage>
        <taxon>Eukaryota</taxon>
        <taxon>Viridiplantae</taxon>
        <taxon>Chlorophyta</taxon>
        <taxon>Chloropicophyceae</taxon>
        <taxon>Chloropicales</taxon>
        <taxon>Chloropicaceae</taxon>
        <taxon>Chloropicon</taxon>
    </lineage>
</organism>
<gene>
    <name evidence="3" type="ORF">A3770_10p59670</name>
</gene>
<dbReference type="Gene3D" id="1.10.8.270">
    <property type="entry name" value="putative rabgap domain of human tbc1 domain family member 14 like domains"/>
    <property type="match status" value="1"/>
</dbReference>
<dbReference type="InterPro" id="IPR035969">
    <property type="entry name" value="Rab-GAP_TBC_sf"/>
</dbReference>
<proteinExistence type="predicted"/>
<keyword evidence="4" id="KW-1185">Reference proteome</keyword>
<evidence type="ECO:0000313" key="4">
    <source>
        <dbReference type="Proteomes" id="UP000316726"/>
    </source>
</evidence>
<dbReference type="STRING" id="1764295.A0A5B8MS78"/>
<dbReference type="PROSITE" id="PS50086">
    <property type="entry name" value="TBC_RABGAP"/>
    <property type="match status" value="1"/>
</dbReference>
<dbReference type="GO" id="GO:0031267">
    <property type="term" value="F:small GTPase binding"/>
    <property type="evidence" value="ECO:0007669"/>
    <property type="project" value="TreeGrafter"/>
</dbReference>